<comment type="similarity">
    <text evidence="1">Belongs to the 5'-AMP-activated protein kinase beta subunit family.</text>
</comment>
<reference evidence="4 5" key="1">
    <citation type="journal article" date="2015" name="Fungal Genet. Biol.">
        <title>Evolution of novel wood decay mechanisms in Agaricales revealed by the genome sequences of Fistulina hepatica and Cylindrobasidium torrendii.</title>
        <authorList>
            <person name="Floudas D."/>
            <person name="Held B.W."/>
            <person name="Riley R."/>
            <person name="Nagy L.G."/>
            <person name="Koehler G."/>
            <person name="Ransdell A.S."/>
            <person name="Younus H."/>
            <person name="Chow J."/>
            <person name="Chiniquy J."/>
            <person name="Lipzen A."/>
            <person name="Tritt A."/>
            <person name="Sun H."/>
            <person name="Haridas S."/>
            <person name="LaButti K."/>
            <person name="Ohm R.A."/>
            <person name="Kues U."/>
            <person name="Blanchette R.A."/>
            <person name="Grigoriev I.V."/>
            <person name="Minto R.E."/>
            <person name="Hibbett D.S."/>
        </authorList>
    </citation>
    <scope>NUCLEOTIDE SEQUENCE [LARGE SCALE GENOMIC DNA]</scope>
    <source>
        <strain evidence="4 5">ATCC 64428</strain>
    </source>
</reference>
<feature type="compositionally biased region" description="Low complexity" evidence="2">
    <location>
        <begin position="261"/>
        <end position="273"/>
    </location>
</feature>
<dbReference type="InterPro" id="IPR037256">
    <property type="entry name" value="ASC_dom_sf"/>
</dbReference>
<dbReference type="CDD" id="cd02859">
    <property type="entry name" value="E_set_AMPKbeta_like_N"/>
    <property type="match status" value="1"/>
</dbReference>
<sequence>MGNANSSAGNPKKLNRVHVDVHDSPPSHLPHRSLRIKRKSLELPGLTSLAPSPQVTSRDFAAKSSSIPIPSSGAPQSQNRPLNVLSSESLSASDVPRGRQITSQERPSPDSNRAAAPDKPAFVQQTVHSTIPLGLPEPLAPDTSKTSISTSETDFHNVLIVWHGGGHVVCLARAGDDNWQGRTVMEQDSMNPKMFSTKIQLPTGTHHFRFLVDQQWRVSLELPTAVDDEGSLANYVDVAPPSPLSLSLSPGLSPPPRRSHGLSFWSSTSSSDSLNGNKGSRDDVYQAVSPSTKKAAVWTSEIPLELIAAAEEEEEYLAAQNNSSGGTLPPHPHVPSVPSRPRHLDKLILNARPPISGPSGTPSPPLREGRSRKMHGLSRMASPAEEVEPRMPPIPVTTASGTDVTRRGTVRVSGGDTSSFVAGDVDSAAPDDTSVLPVPSHVVIQHLSTSAIKHGVLAVGTTTRYRKKYLTTIYYKPT</sequence>
<dbReference type="Pfam" id="PF16561">
    <property type="entry name" value="AMPK1_CBM"/>
    <property type="match status" value="1"/>
</dbReference>
<name>A0A0D7A3P9_9AGAR</name>
<dbReference type="PANTHER" id="PTHR10343:SF84">
    <property type="entry name" value="5'-AMP-ACTIVATED PROTEIN KINASE SUBUNIT BETA-1"/>
    <property type="match status" value="1"/>
</dbReference>
<dbReference type="GO" id="GO:0005634">
    <property type="term" value="C:nucleus"/>
    <property type="evidence" value="ECO:0007669"/>
    <property type="project" value="TreeGrafter"/>
</dbReference>
<feature type="compositionally biased region" description="Polar residues" evidence="2">
    <location>
        <begin position="73"/>
        <end position="92"/>
    </location>
</feature>
<dbReference type="Pfam" id="PF04739">
    <property type="entry name" value="AMPKBI"/>
    <property type="match status" value="1"/>
</dbReference>
<feature type="region of interest" description="Disordered" evidence="2">
    <location>
        <begin position="1"/>
        <end position="119"/>
    </location>
</feature>
<dbReference type="OrthoDB" id="531008at2759"/>
<gene>
    <name evidence="4" type="ORF">FISHEDRAFT_77032</name>
</gene>
<keyword evidence="5" id="KW-1185">Reference proteome</keyword>
<proteinExistence type="inferred from homology"/>
<feature type="domain" description="Association with the SNF1 complex (ASC)" evidence="3">
    <location>
        <begin position="291"/>
        <end position="478"/>
    </location>
</feature>
<dbReference type="AlphaFoldDB" id="A0A0D7A3P9"/>
<accession>A0A0D7A3P9</accession>
<dbReference type="InterPro" id="IPR032640">
    <property type="entry name" value="AMPK1_CBM"/>
</dbReference>
<evidence type="ECO:0000256" key="1">
    <source>
        <dbReference type="ARBA" id="ARBA00010926"/>
    </source>
</evidence>
<evidence type="ECO:0000313" key="5">
    <source>
        <dbReference type="Proteomes" id="UP000054144"/>
    </source>
</evidence>
<dbReference type="PANTHER" id="PTHR10343">
    <property type="entry name" value="5'-AMP-ACTIVATED PROTEIN KINASE , BETA SUBUNIT"/>
    <property type="match status" value="1"/>
</dbReference>
<feature type="region of interest" description="Disordered" evidence="2">
    <location>
        <begin position="317"/>
        <end position="403"/>
    </location>
</feature>
<dbReference type="InterPro" id="IPR050827">
    <property type="entry name" value="CRP1_MDG1_kinase"/>
</dbReference>
<organism evidence="4 5">
    <name type="scientific">Fistulina hepatica ATCC 64428</name>
    <dbReference type="NCBI Taxonomy" id="1128425"/>
    <lineage>
        <taxon>Eukaryota</taxon>
        <taxon>Fungi</taxon>
        <taxon>Dikarya</taxon>
        <taxon>Basidiomycota</taxon>
        <taxon>Agaricomycotina</taxon>
        <taxon>Agaricomycetes</taxon>
        <taxon>Agaricomycetidae</taxon>
        <taxon>Agaricales</taxon>
        <taxon>Fistulinaceae</taxon>
        <taxon>Fistulina</taxon>
    </lineage>
</organism>
<dbReference type="SMART" id="SM01010">
    <property type="entry name" value="AMPKBI"/>
    <property type="match status" value="1"/>
</dbReference>
<dbReference type="Proteomes" id="UP000054144">
    <property type="component" value="Unassembled WGS sequence"/>
</dbReference>
<protein>
    <recommendedName>
        <fullName evidence="3">Association with the SNF1 complex (ASC) domain-containing protein</fullName>
    </recommendedName>
</protein>
<evidence type="ECO:0000313" key="4">
    <source>
        <dbReference type="EMBL" id="KIY45004.1"/>
    </source>
</evidence>
<dbReference type="SUPFAM" id="SSF81296">
    <property type="entry name" value="E set domains"/>
    <property type="match status" value="1"/>
</dbReference>
<dbReference type="InterPro" id="IPR006828">
    <property type="entry name" value="ASC_dom"/>
</dbReference>
<dbReference type="GO" id="GO:0007165">
    <property type="term" value="P:signal transduction"/>
    <property type="evidence" value="ECO:0007669"/>
    <property type="project" value="TreeGrafter"/>
</dbReference>
<feature type="region of interest" description="Disordered" evidence="2">
    <location>
        <begin position="245"/>
        <end position="285"/>
    </location>
</feature>
<feature type="compositionally biased region" description="Basic residues" evidence="2">
    <location>
        <begin position="29"/>
        <end position="38"/>
    </location>
</feature>
<evidence type="ECO:0000256" key="2">
    <source>
        <dbReference type="SAM" id="MobiDB-lite"/>
    </source>
</evidence>
<dbReference type="GO" id="GO:0005737">
    <property type="term" value="C:cytoplasm"/>
    <property type="evidence" value="ECO:0007669"/>
    <property type="project" value="TreeGrafter"/>
</dbReference>
<dbReference type="InterPro" id="IPR014756">
    <property type="entry name" value="Ig_E-set"/>
</dbReference>
<dbReference type="EMBL" id="KN882063">
    <property type="protein sequence ID" value="KIY45004.1"/>
    <property type="molecule type" value="Genomic_DNA"/>
</dbReference>
<dbReference type="SUPFAM" id="SSF160219">
    <property type="entry name" value="AMPKBI-like"/>
    <property type="match status" value="1"/>
</dbReference>
<dbReference type="GO" id="GO:0031588">
    <property type="term" value="C:nucleotide-activated protein kinase complex"/>
    <property type="evidence" value="ECO:0007669"/>
    <property type="project" value="TreeGrafter"/>
</dbReference>
<dbReference type="Gene3D" id="2.60.40.10">
    <property type="entry name" value="Immunoglobulins"/>
    <property type="match status" value="1"/>
</dbReference>
<evidence type="ECO:0000259" key="3">
    <source>
        <dbReference type="SMART" id="SM01010"/>
    </source>
</evidence>
<dbReference type="GO" id="GO:0019901">
    <property type="term" value="F:protein kinase binding"/>
    <property type="evidence" value="ECO:0007669"/>
    <property type="project" value="TreeGrafter"/>
</dbReference>
<feature type="compositionally biased region" description="Polar residues" evidence="2">
    <location>
        <begin position="100"/>
        <end position="111"/>
    </location>
</feature>
<dbReference type="Gene3D" id="6.20.250.60">
    <property type="match status" value="1"/>
</dbReference>
<dbReference type="InterPro" id="IPR013783">
    <property type="entry name" value="Ig-like_fold"/>
</dbReference>